<feature type="compositionally biased region" description="Basic and acidic residues" evidence="1">
    <location>
        <begin position="81"/>
        <end position="94"/>
    </location>
</feature>
<feature type="non-terminal residue" evidence="2">
    <location>
        <position position="1"/>
    </location>
</feature>
<gene>
    <name evidence="2" type="ORF">KI387_007324</name>
</gene>
<protein>
    <submittedName>
        <fullName evidence="2">Uncharacterized protein</fullName>
    </submittedName>
</protein>
<name>A0AA38GRG4_TAXCH</name>
<dbReference type="EMBL" id="JAHRHJ020000002">
    <property type="protein sequence ID" value="KAH9327146.1"/>
    <property type="molecule type" value="Genomic_DNA"/>
</dbReference>
<dbReference type="Proteomes" id="UP000824469">
    <property type="component" value="Unassembled WGS sequence"/>
</dbReference>
<comment type="caution">
    <text evidence="2">The sequence shown here is derived from an EMBL/GenBank/DDBJ whole genome shotgun (WGS) entry which is preliminary data.</text>
</comment>
<organism evidence="2 3">
    <name type="scientific">Taxus chinensis</name>
    <name type="common">Chinese yew</name>
    <name type="synonym">Taxus wallichiana var. chinensis</name>
    <dbReference type="NCBI Taxonomy" id="29808"/>
    <lineage>
        <taxon>Eukaryota</taxon>
        <taxon>Viridiplantae</taxon>
        <taxon>Streptophyta</taxon>
        <taxon>Embryophyta</taxon>
        <taxon>Tracheophyta</taxon>
        <taxon>Spermatophyta</taxon>
        <taxon>Pinopsida</taxon>
        <taxon>Pinidae</taxon>
        <taxon>Conifers II</taxon>
        <taxon>Cupressales</taxon>
        <taxon>Taxaceae</taxon>
        <taxon>Taxus</taxon>
    </lineage>
</organism>
<evidence type="ECO:0000313" key="3">
    <source>
        <dbReference type="Proteomes" id="UP000824469"/>
    </source>
</evidence>
<reference evidence="2 3" key="1">
    <citation type="journal article" date="2021" name="Nat. Plants">
        <title>The Taxus genome provides insights into paclitaxel biosynthesis.</title>
        <authorList>
            <person name="Xiong X."/>
            <person name="Gou J."/>
            <person name="Liao Q."/>
            <person name="Li Y."/>
            <person name="Zhou Q."/>
            <person name="Bi G."/>
            <person name="Li C."/>
            <person name="Du R."/>
            <person name="Wang X."/>
            <person name="Sun T."/>
            <person name="Guo L."/>
            <person name="Liang H."/>
            <person name="Lu P."/>
            <person name="Wu Y."/>
            <person name="Zhang Z."/>
            <person name="Ro D.K."/>
            <person name="Shang Y."/>
            <person name="Huang S."/>
            <person name="Yan J."/>
        </authorList>
    </citation>
    <scope>NUCLEOTIDE SEQUENCE [LARGE SCALE GENOMIC DNA]</scope>
    <source>
        <strain evidence="2">Ta-2019</strain>
    </source>
</reference>
<dbReference type="AlphaFoldDB" id="A0AA38GRG4"/>
<proteinExistence type="predicted"/>
<evidence type="ECO:0000256" key="1">
    <source>
        <dbReference type="SAM" id="MobiDB-lite"/>
    </source>
</evidence>
<feature type="region of interest" description="Disordered" evidence="1">
    <location>
        <begin position="81"/>
        <end position="109"/>
    </location>
</feature>
<keyword evidence="3" id="KW-1185">Reference proteome</keyword>
<accession>A0AA38GRG4</accession>
<evidence type="ECO:0000313" key="2">
    <source>
        <dbReference type="EMBL" id="KAH9327146.1"/>
    </source>
</evidence>
<sequence>GAKAQWENDTVATVGHAEIDNSSIQNGFVYSPGCGSGSTFGYGSASKSSVSVDFSTNAEPDLCKIKVEPMESGFLDLRSQMDSRTIEPESRKSSEIWPNAELNVFDPKE</sequence>